<feature type="region of interest" description="Disordered" evidence="1">
    <location>
        <begin position="1"/>
        <end position="24"/>
    </location>
</feature>
<dbReference type="EMBL" id="BGPR01008185">
    <property type="protein sequence ID" value="GBN32114.1"/>
    <property type="molecule type" value="Genomic_DNA"/>
</dbReference>
<comment type="caution">
    <text evidence="2">The sequence shown here is derived from an EMBL/GenBank/DDBJ whole genome shotgun (WGS) entry which is preliminary data.</text>
</comment>
<dbReference type="AlphaFoldDB" id="A0A4Y2N0F4"/>
<evidence type="ECO:0000313" key="3">
    <source>
        <dbReference type="Proteomes" id="UP000499080"/>
    </source>
</evidence>
<accession>A0A4Y2N0F4</accession>
<proteinExistence type="predicted"/>
<organism evidence="2 3">
    <name type="scientific">Araneus ventricosus</name>
    <name type="common">Orbweaver spider</name>
    <name type="synonym">Epeira ventricosa</name>
    <dbReference type="NCBI Taxonomy" id="182803"/>
    <lineage>
        <taxon>Eukaryota</taxon>
        <taxon>Metazoa</taxon>
        <taxon>Ecdysozoa</taxon>
        <taxon>Arthropoda</taxon>
        <taxon>Chelicerata</taxon>
        <taxon>Arachnida</taxon>
        <taxon>Araneae</taxon>
        <taxon>Araneomorphae</taxon>
        <taxon>Entelegynae</taxon>
        <taxon>Araneoidea</taxon>
        <taxon>Araneidae</taxon>
        <taxon>Araneus</taxon>
    </lineage>
</organism>
<evidence type="ECO:0000313" key="2">
    <source>
        <dbReference type="EMBL" id="GBN32114.1"/>
    </source>
</evidence>
<protein>
    <submittedName>
        <fullName evidence="2">Uncharacterized protein</fullName>
    </submittedName>
</protein>
<keyword evidence="3" id="KW-1185">Reference proteome</keyword>
<sequence length="88" mass="9610">MVAQWQGLGFRAGGSQARNPIPSKTRRICGPAARQIGCNGSNVPFLARHGSLKRSSHVWYCPVHLTVVQSYETRPKVALVLLQNGTLL</sequence>
<evidence type="ECO:0000256" key="1">
    <source>
        <dbReference type="SAM" id="MobiDB-lite"/>
    </source>
</evidence>
<gene>
    <name evidence="2" type="ORF">AVEN_17807_1</name>
</gene>
<name>A0A4Y2N0F4_ARAVE</name>
<dbReference type="Proteomes" id="UP000499080">
    <property type="component" value="Unassembled WGS sequence"/>
</dbReference>
<reference evidence="2 3" key="1">
    <citation type="journal article" date="2019" name="Sci. Rep.">
        <title>Orb-weaving spider Araneus ventricosus genome elucidates the spidroin gene catalogue.</title>
        <authorList>
            <person name="Kono N."/>
            <person name="Nakamura H."/>
            <person name="Ohtoshi R."/>
            <person name="Moran D.A.P."/>
            <person name="Shinohara A."/>
            <person name="Yoshida Y."/>
            <person name="Fujiwara M."/>
            <person name="Mori M."/>
            <person name="Tomita M."/>
            <person name="Arakawa K."/>
        </authorList>
    </citation>
    <scope>NUCLEOTIDE SEQUENCE [LARGE SCALE GENOMIC DNA]</scope>
</reference>